<organism evidence="8 9">
    <name type="scientific">Geothrix oryzae</name>
    <dbReference type="NCBI Taxonomy" id="2927975"/>
    <lineage>
        <taxon>Bacteria</taxon>
        <taxon>Pseudomonadati</taxon>
        <taxon>Acidobacteriota</taxon>
        <taxon>Holophagae</taxon>
        <taxon>Holophagales</taxon>
        <taxon>Holophagaceae</taxon>
        <taxon>Geothrix</taxon>
    </lineage>
</organism>
<dbReference type="PANTHER" id="PTHR30288:SF0">
    <property type="entry name" value="FLAGELLAR HOOK-ASSOCIATED PROTEIN 2"/>
    <property type="match status" value="1"/>
</dbReference>
<keyword evidence="5" id="KW-0964">Secreted</keyword>
<dbReference type="Proteomes" id="UP001242010">
    <property type="component" value="Chromosome"/>
</dbReference>
<dbReference type="EMBL" id="AP027079">
    <property type="protein sequence ID" value="BDU67974.1"/>
    <property type="molecule type" value="Genomic_DNA"/>
</dbReference>
<keyword evidence="4 5" id="KW-0975">Bacterial flagellum</keyword>
<comment type="function">
    <text evidence="5">Required for morphogenesis and for the elongation of the flagellar filament by facilitating polymerization of the flagellin monomers at the tip of growing filament. Forms a capping structure, which prevents flagellin subunits (transported through the central channel of the flagellum) from leaking out without polymerization at the distal end.</text>
</comment>
<comment type="subcellular location">
    <subcellularLocation>
        <location evidence="5">Secreted</location>
    </subcellularLocation>
    <subcellularLocation>
        <location evidence="5">Bacterial flagellum</location>
    </subcellularLocation>
</comment>
<protein>
    <recommendedName>
        <fullName evidence="5">Flagellar hook-associated protein 2</fullName>
        <shortName evidence="5">HAP2</shortName>
    </recommendedName>
    <alternativeName>
        <fullName evidence="5">Flagellar cap protein</fullName>
    </alternativeName>
</protein>
<evidence type="ECO:0000256" key="5">
    <source>
        <dbReference type="RuleBase" id="RU362066"/>
    </source>
</evidence>
<dbReference type="InterPro" id="IPR010809">
    <property type="entry name" value="FliD_C"/>
</dbReference>
<accession>A0ABM8DM52</accession>
<keyword evidence="8" id="KW-0969">Cilium</keyword>
<dbReference type="InterPro" id="IPR040026">
    <property type="entry name" value="FliD"/>
</dbReference>
<dbReference type="Pfam" id="PF07195">
    <property type="entry name" value="FliD_C"/>
    <property type="match status" value="1"/>
</dbReference>
<keyword evidence="3" id="KW-0175">Coiled coil</keyword>
<sequence>MASSSVSFSGIFSGVQTDQLVTAILQQESLPLQRLQARQAANTKRTTALTTMSSNLAALGSSLAALSATSFDARSVASSDPNGTYVSATASGAAVGSYDLRVTQVATRARISPAQGPDLGGPTNTMAVTNPQTTAIFAPGSTESFGIRGTDGVVHTFSLTDPAQNNLNALRDAINASGAGVTAAVVNTGSGSTPYQLVLTAQDTGTGSTQGVITLADLTAGGSTNTIGITASADPVTLAGGLQSPAAVDALFTLNGVSLTRKSNVVTDAVDGMTFTLKQGGQTGSTTLTVSQDKSAITTAMQDVVSKYNTLLQAYKAATAVTKDSSGNKTAGVLTGDGQTRAIMQQVRAALTGVATGLPGGATLTAPSTVGLKTGADGTLSLDVTAFQKALDTDPAAVKQIFTNAAGGGVAQVTGKTITDITAAVTGSLAQDMQQITLQNQSLTSQISTWQSRMDRRKAVLTAQFARMESAVSQLQGSATALSKLS</sequence>
<evidence type="ECO:0000259" key="6">
    <source>
        <dbReference type="Pfam" id="PF02465"/>
    </source>
</evidence>
<keyword evidence="8" id="KW-0282">Flagellum</keyword>
<dbReference type="RefSeq" id="WP_286354600.1">
    <property type="nucleotide sequence ID" value="NZ_AP027079.1"/>
</dbReference>
<evidence type="ECO:0000256" key="1">
    <source>
        <dbReference type="ARBA" id="ARBA00009764"/>
    </source>
</evidence>
<feature type="domain" description="Flagellar hook-associated protein 2 N-terminal" evidence="6">
    <location>
        <begin position="13"/>
        <end position="108"/>
    </location>
</feature>
<dbReference type="Pfam" id="PF02465">
    <property type="entry name" value="FliD_N"/>
    <property type="match status" value="1"/>
</dbReference>
<evidence type="ECO:0000313" key="9">
    <source>
        <dbReference type="Proteomes" id="UP001242010"/>
    </source>
</evidence>
<keyword evidence="8" id="KW-0966">Cell projection</keyword>
<keyword evidence="9" id="KW-1185">Reference proteome</keyword>
<feature type="domain" description="Flagellar hook-associated protein 2 C-terminal" evidence="7">
    <location>
        <begin position="247"/>
        <end position="476"/>
    </location>
</feature>
<name>A0ABM8DM52_9BACT</name>
<evidence type="ECO:0000256" key="4">
    <source>
        <dbReference type="ARBA" id="ARBA00023143"/>
    </source>
</evidence>
<comment type="similarity">
    <text evidence="1 5">Belongs to the FliD family.</text>
</comment>
<evidence type="ECO:0000256" key="3">
    <source>
        <dbReference type="ARBA" id="ARBA00023054"/>
    </source>
</evidence>
<evidence type="ECO:0000259" key="7">
    <source>
        <dbReference type="Pfam" id="PF07195"/>
    </source>
</evidence>
<comment type="subunit">
    <text evidence="2 5">Homopentamer.</text>
</comment>
<proteinExistence type="inferred from homology"/>
<gene>
    <name evidence="8" type="primary">fliD</name>
    <name evidence="8" type="ORF">GETHOR_00750</name>
</gene>
<dbReference type="PANTHER" id="PTHR30288">
    <property type="entry name" value="FLAGELLAR CAP/ASSEMBLY PROTEIN FLID"/>
    <property type="match status" value="1"/>
</dbReference>
<reference evidence="9" key="1">
    <citation type="journal article" date="2023" name="Int. J. Syst. Evol. Microbiol.">
        <title>Mesoterricola silvestris gen. nov., sp. nov., Mesoterricola sediminis sp. nov., Geothrix oryzae sp. nov., Geothrix edaphica sp. nov., Geothrix rubra sp. nov., and Geothrix limicola sp. nov., six novel members of Acidobacteriota isolated from soils.</title>
        <authorList>
            <person name="Itoh H."/>
            <person name="Sugisawa Y."/>
            <person name="Mise K."/>
            <person name="Xu Z."/>
            <person name="Kuniyasu M."/>
            <person name="Ushijima N."/>
            <person name="Kawano K."/>
            <person name="Kobayashi E."/>
            <person name="Shiratori Y."/>
            <person name="Masuda Y."/>
            <person name="Senoo K."/>
        </authorList>
    </citation>
    <scope>NUCLEOTIDE SEQUENCE [LARGE SCALE GENOMIC DNA]</scope>
    <source>
        <strain evidence="9">Red222</strain>
    </source>
</reference>
<evidence type="ECO:0000256" key="2">
    <source>
        <dbReference type="ARBA" id="ARBA00011255"/>
    </source>
</evidence>
<dbReference type="InterPro" id="IPR003481">
    <property type="entry name" value="FliD_N"/>
</dbReference>
<evidence type="ECO:0000313" key="8">
    <source>
        <dbReference type="EMBL" id="BDU67974.1"/>
    </source>
</evidence>